<feature type="region of interest" description="Disordered" evidence="2">
    <location>
        <begin position="808"/>
        <end position="846"/>
    </location>
</feature>
<feature type="coiled-coil region" evidence="1">
    <location>
        <begin position="264"/>
        <end position="291"/>
    </location>
</feature>
<gene>
    <name evidence="3" type="ORF">CYMTET_8738</name>
</gene>
<comment type="caution">
    <text evidence="3">The sequence shown here is derived from an EMBL/GenBank/DDBJ whole genome shotgun (WGS) entry which is preliminary data.</text>
</comment>
<feature type="compositionally biased region" description="Low complexity" evidence="2">
    <location>
        <begin position="893"/>
        <end position="913"/>
    </location>
</feature>
<evidence type="ECO:0000256" key="1">
    <source>
        <dbReference type="SAM" id="Coils"/>
    </source>
</evidence>
<accession>A0AAE0LG71</accession>
<name>A0AAE0LG71_9CHLO</name>
<keyword evidence="4" id="KW-1185">Reference proteome</keyword>
<feature type="compositionally biased region" description="Acidic residues" evidence="2">
    <location>
        <begin position="825"/>
        <end position="838"/>
    </location>
</feature>
<dbReference type="EMBL" id="LGRX02002713">
    <property type="protein sequence ID" value="KAK3283565.1"/>
    <property type="molecule type" value="Genomic_DNA"/>
</dbReference>
<keyword evidence="1" id="KW-0175">Coiled coil</keyword>
<dbReference type="Proteomes" id="UP001190700">
    <property type="component" value="Unassembled WGS sequence"/>
</dbReference>
<organism evidence="3 4">
    <name type="scientific">Cymbomonas tetramitiformis</name>
    <dbReference type="NCBI Taxonomy" id="36881"/>
    <lineage>
        <taxon>Eukaryota</taxon>
        <taxon>Viridiplantae</taxon>
        <taxon>Chlorophyta</taxon>
        <taxon>Pyramimonadophyceae</taxon>
        <taxon>Pyramimonadales</taxon>
        <taxon>Pyramimonadaceae</taxon>
        <taxon>Cymbomonas</taxon>
    </lineage>
</organism>
<sequence>MHLAINAVNLSNKLEDAEQRLLDRVVELKNAKSELEEVIFSRFEGLSKRRDGPVLALKRAAERIARLEHSVVVTKEKVKETRRRSATLEGNGQELSDLARLKTEFGKCFFLNIERKLERAATLQCKFQELERQNAERAKLMDKLKSTIDGLKNDLATSKSDCARLQLIAHKTQASALHEVAPALAPWPQVAPVLAPWQQVVLTLAPGPQVAPALAPWPQVALTLAPWPQVAPALAPWPQVALTLAPWPQVKEVHAQKLGMDVRISTLSNEIKKIQEERDEVIEDLIVAQDECLKSAANIVHHGRTPEDSDDEGDHQVHQVTLQPTLQKRAGKGNAVMFTPELLTEYHRRIVDEFELSGPRISEMFHRVLGLFTGVSLVEVQDMAPLPSKTSYYQHVRMMGHVKRLEMSQDRDDALPFFATEADEGSKGRSKLMIAFALFKKKNDDAGKRLLAGATRISNITAEVSLRGILKGFCNINWSTLYLLWITGDSCSSMKAMVPLVADEKCLEFAEALARDDMAYPDFLPIDVTVFFLVHVDRPRQLIPLHGAHYIDDANHMPKNGEAAMFKELGSGVNLASGKLVLGFLKGELFRWSRLHKASHEFRDLVRYLEPSIQKLYKTIPAEINHRLTIATRLAELYNDFRVPLMSVCEKFNYAYGGDKWRGDRQATLDHMREVYASLSDVRVQAWSLLLRRLHDFSVEVYTITQYNNGINVAILRAQSEDILENLEGRISSLLEAFDTNFDQLFYEEKAVIFEWTQDAEKSGQLAAIADKTVEALRTGKSAQEVVHEDGINENECQVLQDVLGEDIWGDEVPPPSSEARAEEGSDFEDATDDEGEEVVPGNPRAQELEGAVVGAASEEGATAARRLGVAEGANVAVEPEGAAAGSSATPVAQEPEGAASAEGATAALQAQEPRTAASVQGASMAVEPEGAAAGLSATPVAQEPEGAASAEGATAALQAQEPGTAAPVQGASMAVEPEGAAAGLSATPVAQEPEGSASAEGATAALHAQEPGTAAPVQGASMAVEPEGATAGSSATRVAQEPEGAASAEGATAALQAQEPGTAAAPVQGARGASKRKLKPMKGAFQMATARRYL</sequence>
<evidence type="ECO:0000313" key="3">
    <source>
        <dbReference type="EMBL" id="KAK3283565.1"/>
    </source>
</evidence>
<feature type="coiled-coil region" evidence="1">
    <location>
        <begin position="113"/>
        <end position="161"/>
    </location>
</feature>
<feature type="region of interest" description="Disordered" evidence="2">
    <location>
        <begin position="980"/>
        <end position="1003"/>
    </location>
</feature>
<feature type="coiled-coil region" evidence="1">
    <location>
        <begin position="11"/>
        <end position="84"/>
    </location>
</feature>
<feature type="region of interest" description="Disordered" evidence="2">
    <location>
        <begin position="1026"/>
        <end position="1084"/>
    </location>
</feature>
<feature type="compositionally biased region" description="Low complexity" evidence="2">
    <location>
        <begin position="1040"/>
        <end position="1060"/>
    </location>
</feature>
<dbReference type="AlphaFoldDB" id="A0AAE0LG71"/>
<proteinExistence type="predicted"/>
<protein>
    <submittedName>
        <fullName evidence="3">Uncharacterized protein</fullName>
    </submittedName>
</protein>
<evidence type="ECO:0000313" key="4">
    <source>
        <dbReference type="Proteomes" id="UP001190700"/>
    </source>
</evidence>
<evidence type="ECO:0000256" key="2">
    <source>
        <dbReference type="SAM" id="MobiDB-lite"/>
    </source>
</evidence>
<reference evidence="3 4" key="1">
    <citation type="journal article" date="2015" name="Genome Biol. Evol.">
        <title>Comparative Genomics of a Bacterivorous Green Alga Reveals Evolutionary Causalities and Consequences of Phago-Mixotrophic Mode of Nutrition.</title>
        <authorList>
            <person name="Burns J.A."/>
            <person name="Paasch A."/>
            <person name="Narechania A."/>
            <person name="Kim E."/>
        </authorList>
    </citation>
    <scope>NUCLEOTIDE SEQUENCE [LARGE SCALE GENOMIC DNA]</scope>
    <source>
        <strain evidence="3 4">PLY_AMNH</strain>
    </source>
</reference>
<feature type="region of interest" description="Disordered" evidence="2">
    <location>
        <begin position="881"/>
        <end position="924"/>
    </location>
</feature>